<dbReference type="InterPro" id="IPR010016">
    <property type="entry name" value="PxpB"/>
</dbReference>
<organism evidence="5 6">
    <name type="scientific">Hirschia litorea</name>
    <dbReference type="NCBI Taxonomy" id="1199156"/>
    <lineage>
        <taxon>Bacteria</taxon>
        <taxon>Pseudomonadati</taxon>
        <taxon>Pseudomonadota</taxon>
        <taxon>Alphaproteobacteria</taxon>
        <taxon>Hyphomonadales</taxon>
        <taxon>Hyphomonadaceae</taxon>
        <taxon>Hirschia</taxon>
    </lineage>
</organism>
<keyword evidence="2 5" id="KW-0378">Hydrolase</keyword>
<keyword evidence="3" id="KW-0067">ATP-binding</keyword>
<dbReference type="EMBL" id="JBHTBR010000005">
    <property type="protein sequence ID" value="MFC7292130.1"/>
    <property type="molecule type" value="Genomic_DNA"/>
</dbReference>
<feature type="domain" description="Carboxyltransferase" evidence="4">
    <location>
        <begin position="6"/>
        <end position="197"/>
    </location>
</feature>
<dbReference type="SUPFAM" id="SSF50891">
    <property type="entry name" value="Cyclophilin-like"/>
    <property type="match status" value="1"/>
</dbReference>
<dbReference type="SUPFAM" id="SSF160467">
    <property type="entry name" value="PH0987 N-terminal domain-like"/>
    <property type="match status" value="1"/>
</dbReference>
<dbReference type="PANTHER" id="PTHR34698">
    <property type="entry name" value="5-OXOPROLINASE SUBUNIT B"/>
    <property type="match status" value="1"/>
</dbReference>
<dbReference type="PANTHER" id="PTHR34698:SF2">
    <property type="entry name" value="5-OXOPROLINASE SUBUNIT B"/>
    <property type="match status" value="1"/>
</dbReference>
<proteinExistence type="predicted"/>
<protein>
    <submittedName>
        <fullName evidence="5">Allophanate hydrolase subunit 1</fullName>
    </submittedName>
</protein>
<comment type="caution">
    <text evidence="5">The sequence shown here is derived from an EMBL/GenBank/DDBJ whole genome shotgun (WGS) entry which is preliminary data.</text>
</comment>
<gene>
    <name evidence="5" type="ORF">ACFQS8_10925</name>
</gene>
<dbReference type="RefSeq" id="WP_382167370.1">
    <property type="nucleotide sequence ID" value="NZ_JBHTBR010000005.1"/>
</dbReference>
<evidence type="ECO:0000259" key="4">
    <source>
        <dbReference type="SMART" id="SM00796"/>
    </source>
</evidence>
<evidence type="ECO:0000313" key="6">
    <source>
        <dbReference type="Proteomes" id="UP001596492"/>
    </source>
</evidence>
<evidence type="ECO:0000256" key="1">
    <source>
        <dbReference type="ARBA" id="ARBA00022741"/>
    </source>
</evidence>
<dbReference type="Pfam" id="PF02682">
    <property type="entry name" value="CT_C_D"/>
    <property type="match status" value="1"/>
</dbReference>
<evidence type="ECO:0000313" key="5">
    <source>
        <dbReference type="EMBL" id="MFC7292130.1"/>
    </source>
</evidence>
<dbReference type="InterPro" id="IPR029000">
    <property type="entry name" value="Cyclophilin-like_dom_sf"/>
</dbReference>
<evidence type="ECO:0000256" key="2">
    <source>
        <dbReference type="ARBA" id="ARBA00022801"/>
    </source>
</evidence>
<dbReference type="Gene3D" id="2.40.100.10">
    <property type="entry name" value="Cyclophilin-like"/>
    <property type="match status" value="1"/>
</dbReference>
<reference evidence="6" key="1">
    <citation type="journal article" date="2019" name="Int. J. Syst. Evol. Microbiol.">
        <title>The Global Catalogue of Microorganisms (GCM) 10K type strain sequencing project: providing services to taxonomists for standard genome sequencing and annotation.</title>
        <authorList>
            <consortium name="The Broad Institute Genomics Platform"/>
            <consortium name="The Broad Institute Genome Sequencing Center for Infectious Disease"/>
            <person name="Wu L."/>
            <person name="Ma J."/>
        </authorList>
    </citation>
    <scope>NUCLEOTIDE SEQUENCE [LARGE SCALE GENOMIC DNA]</scope>
    <source>
        <strain evidence="6">CCUG 51308</strain>
    </source>
</reference>
<accession>A0ABW2IMN1</accession>
<keyword evidence="1" id="KW-0547">Nucleotide-binding</keyword>
<sequence>MARQLLNCLQIADDLISITYPPSLNRTAIAASLRALPHFKEVVEGIDSICVQFDPLTQNAQTLLAMLQKTAAHISDAPQANPDTFTIPIDYSPSAAPDLDQVCESLGIDRTAFITAHTSKTYPIEIIGFTPGFAYISGADWNIPRLKQPRIRVPAGSIGIAGGYTGIYALEGPGGWPLIGRTHATLFDAAQDDPFILKAGMQVKFEAVKS</sequence>
<evidence type="ECO:0000256" key="3">
    <source>
        <dbReference type="ARBA" id="ARBA00022840"/>
    </source>
</evidence>
<dbReference type="GO" id="GO:0016787">
    <property type="term" value="F:hydrolase activity"/>
    <property type="evidence" value="ECO:0007669"/>
    <property type="project" value="UniProtKB-KW"/>
</dbReference>
<dbReference type="InterPro" id="IPR003833">
    <property type="entry name" value="CT_C_D"/>
</dbReference>
<dbReference type="SMART" id="SM00796">
    <property type="entry name" value="AHS1"/>
    <property type="match status" value="1"/>
</dbReference>
<name>A0ABW2IMN1_9PROT</name>
<dbReference type="Proteomes" id="UP001596492">
    <property type="component" value="Unassembled WGS sequence"/>
</dbReference>
<keyword evidence="6" id="KW-1185">Reference proteome</keyword>